<evidence type="ECO:0000313" key="1">
    <source>
        <dbReference type="EMBL" id="AZR73386.1"/>
    </source>
</evidence>
<proteinExistence type="predicted"/>
<dbReference type="Gene3D" id="3.30.980.10">
    <property type="entry name" value="Threonyl-trna Synthetase, Chain A, domain 2"/>
    <property type="match status" value="1"/>
</dbReference>
<dbReference type="RefSeq" id="WP_127016723.1">
    <property type="nucleotide sequence ID" value="NZ_CP016379.1"/>
</dbReference>
<sequence length="300" mass="34277">MIAGFAHSTYFAPRGKERLMFLGHSLSQRYLHPNDHLIGLIGVAGAGKSLLIRGMFPGLTLTNDDEGINIRPLPLLEDYQKGKFQSHTYHVDARFEAAFTQPWKLAEAVQKAVIKNKRVVVEHFDLLESHLNINPDLLIGIGEEVLVTRPGVFGPTAKEIAQIVFKSIDLRRMSHTAEDLTSMVIEDMGYERPPFHSDVKSGFVLEFEKKPDFSLDEVERRVLEYIEKDIPVCYLDEEHIKLGDRQYFCTGPRIHVRKTGDIKGFKLIKEFKYNPREKLYLLAGLVGKDEEHSQFKLSKL</sequence>
<dbReference type="KEGG" id="aft:BBF96_08325"/>
<dbReference type="Proteomes" id="UP000267250">
    <property type="component" value="Chromosome"/>
</dbReference>
<protein>
    <submittedName>
        <fullName evidence="1">Lantibiotic ABC transporter</fullName>
    </submittedName>
</protein>
<dbReference type="AlphaFoldDB" id="A0A3S9SYF2"/>
<dbReference type="EMBL" id="CP016379">
    <property type="protein sequence ID" value="AZR73386.1"/>
    <property type="molecule type" value="Genomic_DNA"/>
</dbReference>
<reference evidence="1 2" key="1">
    <citation type="submission" date="2016-07" db="EMBL/GenBank/DDBJ databases">
        <title>Genome and transcriptome analysis of iron-reducing fermentative bacteria Anoxybacter fermentans.</title>
        <authorList>
            <person name="Zeng X."/>
            <person name="Shao Z."/>
        </authorList>
    </citation>
    <scope>NUCLEOTIDE SEQUENCE [LARGE SCALE GENOMIC DNA]</scope>
    <source>
        <strain evidence="1 2">DY22613</strain>
    </source>
</reference>
<keyword evidence="2" id="KW-1185">Reference proteome</keyword>
<accession>A0A3S9SYF2</accession>
<evidence type="ECO:0000313" key="2">
    <source>
        <dbReference type="Proteomes" id="UP000267250"/>
    </source>
</evidence>
<dbReference type="InterPro" id="IPR018163">
    <property type="entry name" value="Thr/Ala-tRNA-synth_IIc_edit"/>
</dbReference>
<name>A0A3S9SYF2_9FIRM</name>
<gene>
    <name evidence="1" type="ORF">BBF96_08325</name>
</gene>
<dbReference type="OrthoDB" id="9789120at2"/>
<organism evidence="1 2">
    <name type="scientific">Anoxybacter fermentans</name>
    <dbReference type="NCBI Taxonomy" id="1323375"/>
    <lineage>
        <taxon>Bacteria</taxon>
        <taxon>Bacillati</taxon>
        <taxon>Bacillota</taxon>
        <taxon>Clostridia</taxon>
        <taxon>Halanaerobiales</taxon>
        <taxon>Anoxybacter</taxon>
    </lineage>
</organism>
<dbReference type="GO" id="GO:0000166">
    <property type="term" value="F:nucleotide binding"/>
    <property type="evidence" value="ECO:0007669"/>
    <property type="project" value="InterPro"/>
</dbReference>
<dbReference type="SUPFAM" id="SSF55186">
    <property type="entry name" value="ThrRS/AlaRS common domain"/>
    <property type="match status" value="1"/>
</dbReference>